<evidence type="ECO:0000313" key="3">
    <source>
        <dbReference type="Proteomes" id="UP000747542"/>
    </source>
</evidence>
<keyword evidence="3" id="KW-1185">Reference proteome</keyword>
<dbReference type="EMBL" id="JAHLQT010015688">
    <property type="protein sequence ID" value="KAG7169601.1"/>
    <property type="molecule type" value="Genomic_DNA"/>
</dbReference>
<feature type="non-terminal residue" evidence="2">
    <location>
        <position position="1"/>
    </location>
</feature>
<reference evidence="2" key="1">
    <citation type="journal article" date="2021" name="Sci. Adv.">
        <title>The American lobster genome reveals insights on longevity, neural, and immune adaptations.</title>
        <authorList>
            <person name="Polinski J.M."/>
            <person name="Zimin A.V."/>
            <person name="Clark K.F."/>
            <person name="Kohn A.B."/>
            <person name="Sadowski N."/>
            <person name="Timp W."/>
            <person name="Ptitsyn A."/>
            <person name="Khanna P."/>
            <person name="Romanova D.Y."/>
            <person name="Williams P."/>
            <person name="Greenwood S.J."/>
            <person name="Moroz L.L."/>
            <person name="Walt D.R."/>
            <person name="Bodnar A.G."/>
        </authorList>
    </citation>
    <scope>NUCLEOTIDE SEQUENCE</scope>
    <source>
        <strain evidence="2">GMGI-L3</strain>
    </source>
</reference>
<evidence type="ECO:0000256" key="1">
    <source>
        <dbReference type="SAM" id="MobiDB-lite"/>
    </source>
</evidence>
<sequence>MPVQGVDLILENDVAGPLVKPQPKIVKEHKVNFNIVNEKPLSSSTCVATGYQTTELNSPDLDLISADPEVLTQASRGLPVPDLISVQYRYGSVISVTGDGHDSFTRSSSGMDSVSTLVSSDTPVSFDELESEDIEDVLAFHTEELTNKDLLQLTEHSPVEEDDEEEPQRMLTSKRLAELLNMFQQALQMLRDDDPNRENRSKQQLAQKTKR</sequence>
<gene>
    <name evidence="2" type="primary">TIGD1-L234</name>
    <name evidence="2" type="ORF">Hamer_G024950</name>
</gene>
<dbReference type="AlphaFoldDB" id="A0A8J5K9D4"/>
<protein>
    <submittedName>
        <fullName evidence="2">Putative Tigger transposable element-derived protein 1-like 234</fullName>
    </submittedName>
</protein>
<evidence type="ECO:0000313" key="2">
    <source>
        <dbReference type="EMBL" id="KAG7169601.1"/>
    </source>
</evidence>
<feature type="region of interest" description="Disordered" evidence="1">
    <location>
        <begin position="190"/>
        <end position="211"/>
    </location>
</feature>
<feature type="compositionally biased region" description="Basic and acidic residues" evidence="1">
    <location>
        <begin position="190"/>
        <end position="201"/>
    </location>
</feature>
<proteinExistence type="predicted"/>
<comment type="caution">
    <text evidence="2">The sequence shown here is derived from an EMBL/GenBank/DDBJ whole genome shotgun (WGS) entry which is preliminary data.</text>
</comment>
<dbReference type="Proteomes" id="UP000747542">
    <property type="component" value="Unassembled WGS sequence"/>
</dbReference>
<name>A0A8J5K9D4_HOMAM</name>
<accession>A0A8J5K9D4</accession>
<feature type="compositionally biased region" description="Polar residues" evidence="1">
    <location>
        <begin position="202"/>
        <end position="211"/>
    </location>
</feature>
<organism evidence="2 3">
    <name type="scientific">Homarus americanus</name>
    <name type="common">American lobster</name>
    <dbReference type="NCBI Taxonomy" id="6706"/>
    <lineage>
        <taxon>Eukaryota</taxon>
        <taxon>Metazoa</taxon>
        <taxon>Ecdysozoa</taxon>
        <taxon>Arthropoda</taxon>
        <taxon>Crustacea</taxon>
        <taxon>Multicrustacea</taxon>
        <taxon>Malacostraca</taxon>
        <taxon>Eumalacostraca</taxon>
        <taxon>Eucarida</taxon>
        <taxon>Decapoda</taxon>
        <taxon>Pleocyemata</taxon>
        <taxon>Astacidea</taxon>
        <taxon>Nephropoidea</taxon>
        <taxon>Nephropidae</taxon>
        <taxon>Homarus</taxon>
    </lineage>
</organism>